<dbReference type="InterPro" id="IPR012859">
    <property type="entry name" value="Pilin_N_archaeal"/>
</dbReference>
<sequence length="144" mass="15007">MDGRSRTELKQVVFEENRAVSPVIGVILMVAITVILAAVIGAFVLGIGGQQPDPPQTRLDYDFDSEGVVISHSSGDAITRANIDVVVGGSALGEGALESGGSDEKYTAGEVIYSGGVDSGDEIRIIWRNPSGDTTTTLSRTTVP</sequence>
<evidence type="ECO:0000256" key="1">
    <source>
        <dbReference type="SAM" id="Phobius"/>
    </source>
</evidence>
<comment type="caution">
    <text evidence="3">The sequence shown here is derived from an EMBL/GenBank/DDBJ whole genome shotgun (WGS) entry which is preliminary data.</text>
</comment>
<dbReference type="AlphaFoldDB" id="A0ABD5YNY4"/>
<gene>
    <name evidence="3" type="ORF">ACFQL7_14915</name>
</gene>
<keyword evidence="1" id="KW-1133">Transmembrane helix</keyword>
<organism evidence="3 4">
    <name type="scientific">Halocatena marina</name>
    <dbReference type="NCBI Taxonomy" id="2934937"/>
    <lineage>
        <taxon>Archaea</taxon>
        <taxon>Methanobacteriati</taxon>
        <taxon>Methanobacteriota</taxon>
        <taxon>Stenosarchaea group</taxon>
        <taxon>Halobacteria</taxon>
        <taxon>Halobacteriales</taxon>
        <taxon>Natronomonadaceae</taxon>
        <taxon>Halocatena</taxon>
    </lineage>
</organism>
<protein>
    <submittedName>
        <fullName evidence="3">Type IV pilin</fullName>
    </submittedName>
</protein>
<keyword evidence="1" id="KW-0812">Transmembrane</keyword>
<reference evidence="3 4" key="1">
    <citation type="journal article" date="2019" name="Int. J. Syst. Evol. Microbiol.">
        <title>The Global Catalogue of Microorganisms (GCM) 10K type strain sequencing project: providing services to taxonomists for standard genome sequencing and annotation.</title>
        <authorList>
            <consortium name="The Broad Institute Genomics Platform"/>
            <consortium name="The Broad Institute Genome Sequencing Center for Infectious Disease"/>
            <person name="Wu L."/>
            <person name="Ma J."/>
        </authorList>
    </citation>
    <scope>NUCLEOTIDE SEQUENCE [LARGE SCALE GENOMIC DNA]</scope>
    <source>
        <strain evidence="3 4">RDMS1</strain>
    </source>
</reference>
<keyword evidence="1" id="KW-0472">Membrane</keyword>
<dbReference type="NCBIfam" id="TIGR02537">
    <property type="entry name" value="arch_flag_Nterm"/>
    <property type="match status" value="1"/>
</dbReference>
<accession>A0ABD5YNY4</accession>
<name>A0ABD5YNY4_9EURY</name>
<dbReference type="EMBL" id="JBHTAX010000001">
    <property type="protein sequence ID" value="MFC7190985.1"/>
    <property type="molecule type" value="Genomic_DNA"/>
</dbReference>
<keyword evidence="4" id="KW-1185">Reference proteome</keyword>
<dbReference type="InterPro" id="IPR013373">
    <property type="entry name" value="Flagellin/pilin_N_arc"/>
</dbReference>
<evidence type="ECO:0000313" key="3">
    <source>
        <dbReference type="EMBL" id="MFC7190985.1"/>
    </source>
</evidence>
<feature type="domain" description="Archaeal Type IV pilin N-terminal" evidence="2">
    <location>
        <begin position="18"/>
        <end position="89"/>
    </location>
</feature>
<dbReference type="Pfam" id="PF07790">
    <property type="entry name" value="Pilin_N"/>
    <property type="match status" value="1"/>
</dbReference>
<dbReference type="Proteomes" id="UP001596417">
    <property type="component" value="Unassembled WGS sequence"/>
</dbReference>
<evidence type="ECO:0000259" key="2">
    <source>
        <dbReference type="Pfam" id="PF07790"/>
    </source>
</evidence>
<dbReference type="RefSeq" id="WP_248908532.1">
    <property type="nucleotide sequence ID" value="NZ_CP109979.1"/>
</dbReference>
<evidence type="ECO:0000313" key="4">
    <source>
        <dbReference type="Proteomes" id="UP001596417"/>
    </source>
</evidence>
<proteinExistence type="predicted"/>
<dbReference type="GeneID" id="76200662"/>
<feature type="transmembrane region" description="Helical" evidence="1">
    <location>
        <begin position="20"/>
        <end position="48"/>
    </location>
</feature>
<dbReference type="PANTHER" id="PTHR38138:SF1">
    <property type="entry name" value="ARCHAEAL TYPE IV PILIN N-TERMINAL DOMAIN-CONTAINING PROTEIN"/>
    <property type="match status" value="1"/>
</dbReference>
<dbReference type="PANTHER" id="PTHR38138">
    <property type="entry name" value="VNG6441H"/>
    <property type="match status" value="1"/>
</dbReference>